<comment type="caution">
    <text evidence="2">The sequence shown here is derived from an EMBL/GenBank/DDBJ whole genome shotgun (WGS) entry which is preliminary data.</text>
</comment>
<gene>
    <name evidence="2" type="ORF">BDD43_1556</name>
</gene>
<keyword evidence="1" id="KW-0732">Signal</keyword>
<protein>
    <recommendedName>
        <fullName evidence="4">Surface antigen-like protein</fullName>
    </recommendedName>
</protein>
<keyword evidence="3" id="KW-1185">Reference proteome</keyword>
<feature type="signal peptide" evidence="1">
    <location>
        <begin position="1"/>
        <end position="20"/>
    </location>
</feature>
<name>A0A495IXI9_9SPHI</name>
<reference evidence="2 3" key="1">
    <citation type="submission" date="2018-10" db="EMBL/GenBank/DDBJ databases">
        <title>Genomic Encyclopedia of Archaeal and Bacterial Type Strains, Phase II (KMG-II): from individual species to whole genera.</title>
        <authorList>
            <person name="Goeker M."/>
        </authorList>
    </citation>
    <scope>NUCLEOTIDE SEQUENCE [LARGE SCALE GENOMIC DNA]</scope>
    <source>
        <strain evidence="2 3">DSM 18602</strain>
    </source>
</reference>
<evidence type="ECO:0000313" key="2">
    <source>
        <dbReference type="EMBL" id="RKR81410.1"/>
    </source>
</evidence>
<evidence type="ECO:0000256" key="1">
    <source>
        <dbReference type="SAM" id="SignalP"/>
    </source>
</evidence>
<feature type="chain" id="PRO_5019729342" description="Surface antigen-like protein" evidence="1">
    <location>
        <begin position="21"/>
        <end position="379"/>
    </location>
</feature>
<dbReference type="OrthoDB" id="9771071at2"/>
<evidence type="ECO:0000313" key="3">
    <source>
        <dbReference type="Proteomes" id="UP000268007"/>
    </source>
</evidence>
<sequence length="379" mass="42651">MKKRTRCLILLVFFTTAANAQMKFLPQFLRKILFVKDSSRHSSIAPLPVLSSAPETGVEVGLSALYSFYTDTVNRQTRVSNVFAYGTVTTKGQSRISLSTDYWLPKNTFHFIAGISYINFPSNFYGIGSDTRKADAELIGQKRLRLNLSGEKRYGKYFYLGFQSGLYKYNFAGAATPGIFDTGPNLQYRNGGTSVYLGPSFTFDTRNNNTYTTSGMLIATKYSIYQGLGKMNDYTGGLFTIEYSQYQSLCKKLVLAWDVYDTNMTGGQSPFFLMPTLGDDELMRGYYNGRYRDRDYTAAQTELRYRISDRIGIVGFVGTGSVYHNGLDLTQLKPNYGGGLRYFFDVEKGLSASFDYGIGEQRPGENRQSGFYIRLGEAF</sequence>
<dbReference type="AlphaFoldDB" id="A0A495IXI9"/>
<dbReference type="EMBL" id="RBKU01000001">
    <property type="protein sequence ID" value="RKR81410.1"/>
    <property type="molecule type" value="Genomic_DNA"/>
</dbReference>
<evidence type="ECO:0008006" key="4">
    <source>
        <dbReference type="Google" id="ProtNLM"/>
    </source>
</evidence>
<proteinExistence type="predicted"/>
<dbReference type="RefSeq" id="WP_121197115.1">
    <property type="nucleotide sequence ID" value="NZ_RBKU01000001.1"/>
</dbReference>
<dbReference type="Proteomes" id="UP000268007">
    <property type="component" value="Unassembled WGS sequence"/>
</dbReference>
<accession>A0A495IXI9</accession>
<dbReference type="Gene3D" id="2.40.160.50">
    <property type="entry name" value="membrane protein fhac: a member of the omp85/tpsb transporter family"/>
    <property type="match status" value="1"/>
</dbReference>
<organism evidence="2 3">
    <name type="scientific">Mucilaginibacter gracilis</name>
    <dbReference type="NCBI Taxonomy" id="423350"/>
    <lineage>
        <taxon>Bacteria</taxon>
        <taxon>Pseudomonadati</taxon>
        <taxon>Bacteroidota</taxon>
        <taxon>Sphingobacteriia</taxon>
        <taxon>Sphingobacteriales</taxon>
        <taxon>Sphingobacteriaceae</taxon>
        <taxon>Mucilaginibacter</taxon>
    </lineage>
</organism>